<dbReference type="Proteomes" id="UP001596002">
    <property type="component" value="Unassembled WGS sequence"/>
</dbReference>
<evidence type="ECO:0000313" key="1">
    <source>
        <dbReference type="EMBL" id="MFC4767106.1"/>
    </source>
</evidence>
<proteinExistence type="predicted"/>
<protein>
    <submittedName>
        <fullName evidence="1">Uncharacterized protein</fullName>
    </submittedName>
</protein>
<organism evidence="1 2">
    <name type="scientific">Effusibacillus consociatus</name>
    <dbReference type="NCBI Taxonomy" id="1117041"/>
    <lineage>
        <taxon>Bacteria</taxon>
        <taxon>Bacillati</taxon>
        <taxon>Bacillota</taxon>
        <taxon>Bacilli</taxon>
        <taxon>Bacillales</taxon>
        <taxon>Alicyclobacillaceae</taxon>
        <taxon>Effusibacillus</taxon>
    </lineage>
</organism>
<dbReference type="RefSeq" id="WP_380024999.1">
    <property type="nucleotide sequence ID" value="NZ_JBHSHC010000046.1"/>
</dbReference>
<sequence>MVIATGISTNAFAANKFVGGQANYNPSSTDPGVTSIYTDIYTPSYPNVFESSFSCTWPMIVDSNTDKYVQVGWMKINYPNYKQGTYYFFEEGSSTNGTYNREFAGVGPDQYTTHGYRVFMENGNWKGSVDGAQIGTVRTKTWKGAGIQYYEEIAGSDPYKAAFAGTSSTHAKFSSLRTYYNNNTIYTPALSFYVDPGAGKLDNSKYNSSGYFDAWDARY</sequence>
<keyword evidence="2" id="KW-1185">Reference proteome</keyword>
<evidence type="ECO:0000313" key="2">
    <source>
        <dbReference type="Proteomes" id="UP001596002"/>
    </source>
</evidence>
<accession>A0ABV9PYT3</accession>
<reference evidence="2" key="1">
    <citation type="journal article" date="2019" name="Int. J. Syst. Evol. Microbiol.">
        <title>The Global Catalogue of Microorganisms (GCM) 10K type strain sequencing project: providing services to taxonomists for standard genome sequencing and annotation.</title>
        <authorList>
            <consortium name="The Broad Institute Genomics Platform"/>
            <consortium name="The Broad Institute Genome Sequencing Center for Infectious Disease"/>
            <person name="Wu L."/>
            <person name="Ma J."/>
        </authorList>
    </citation>
    <scope>NUCLEOTIDE SEQUENCE [LARGE SCALE GENOMIC DNA]</scope>
    <source>
        <strain evidence="2">WYCCWR 12678</strain>
    </source>
</reference>
<dbReference type="EMBL" id="JBHSHC010000046">
    <property type="protein sequence ID" value="MFC4767106.1"/>
    <property type="molecule type" value="Genomic_DNA"/>
</dbReference>
<gene>
    <name evidence="1" type="ORF">ACFO8Q_06980</name>
</gene>
<name>A0ABV9PYT3_9BACL</name>
<comment type="caution">
    <text evidence="1">The sequence shown here is derived from an EMBL/GenBank/DDBJ whole genome shotgun (WGS) entry which is preliminary data.</text>
</comment>